<evidence type="ECO:0000256" key="1">
    <source>
        <dbReference type="SAM" id="SignalP"/>
    </source>
</evidence>
<organism evidence="2 3">
    <name type="scientific">Pseudopithomyces chartarum</name>
    <dbReference type="NCBI Taxonomy" id="1892770"/>
    <lineage>
        <taxon>Eukaryota</taxon>
        <taxon>Fungi</taxon>
        <taxon>Dikarya</taxon>
        <taxon>Ascomycota</taxon>
        <taxon>Pezizomycotina</taxon>
        <taxon>Dothideomycetes</taxon>
        <taxon>Pleosporomycetidae</taxon>
        <taxon>Pleosporales</taxon>
        <taxon>Massarineae</taxon>
        <taxon>Didymosphaeriaceae</taxon>
        <taxon>Pseudopithomyces</taxon>
    </lineage>
</organism>
<reference evidence="2 3" key="1">
    <citation type="submission" date="2021-02" db="EMBL/GenBank/DDBJ databases">
        <title>Genome assembly of Pseudopithomyces chartarum.</title>
        <authorList>
            <person name="Jauregui R."/>
            <person name="Singh J."/>
            <person name="Voisey C."/>
        </authorList>
    </citation>
    <scope>NUCLEOTIDE SEQUENCE [LARGE SCALE GENOMIC DNA]</scope>
    <source>
        <strain evidence="2 3">AGR01</strain>
    </source>
</reference>
<dbReference type="AlphaFoldDB" id="A0AAN6M3Y7"/>
<feature type="chain" id="PRO_5043009471" description="Ubiquitin 3 binding protein But2 C-terminal domain-containing protein" evidence="1">
    <location>
        <begin position="24"/>
        <end position="191"/>
    </location>
</feature>
<sequence>MLSISALAYLIATGLLLTSPTASLPLWTNTTSPANTTFPAICRLSAAALPCQTLYPSEYRVMNSRYPIYNQSPLHGQKEFFMLLRQRASTFQVASQVQFFTPNNSFNSSFPPNATCKLQIQLPAHDMQNTLGAEPIFNVYQVERGAGVPATWQTLLPWKIIYAHEFELGHPESSNRAITPNTVELFRILPK</sequence>
<evidence type="ECO:0008006" key="4">
    <source>
        <dbReference type="Google" id="ProtNLM"/>
    </source>
</evidence>
<proteinExistence type="predicted"/>
<comment type="caution">
    <text evidence="2">The sequence shown here is derived from an EMBL/GenBank/DDBJ whole genome shotgun (WGS) entry which is preliminary data.</text>
</comment>
<protein>
    <recommendedName>
        <fullName evidence="4">Ubiquitin 3 binding protein But2 C-terminal domain-containing protein</fullName>
    </recommendedName>
</protein>
<name>A0AAN6M3Y7_9PLEO</name>
<keyword evidence="3" id="KW-1185">Reference proteome</keyword>
<keyword evidence="1" id="KW-0732">Signal</keyword>
<dbReference type="EMBL" id="WVTA01000004">
    <property type="protein sequence ID" value="KAK3214229.1"/>
    <property type="molecule type" value="Genomic_DNA"/>
</dbReference>
<accession>A0AAN6M3Y7</accession>
<feature type="signal peptide" evidence="1">
    <location>
        <begin position="1"/>
        <end position="23"/>
    </location>
</feature>
<evidence type="ECO:0000313" key="3">
    <source>
        <dbReference type="Proteomes" id="UP001280581"/>
    </source>
</evidence>
<dbReference type="Proteomes" id="UP001280581">
    <property type="component" value="Unassembled WGS sequence"/>
</dbReference>
<evidence type="ECO:0000313" key="2">
    <source>
        <dbReference type="EMBL" id="KAK3214229.1"/>
    </source>
</evidence>
<gene>
    <name evidence="2" type="ORF">GRF29_28g2443496</name>
</gene>